<comment type="catalytic activity">
    <reaction evidence="19">
        <text>resolvin D2 + NAD(+) = 16-oxoresolvin D2 + NADH + H(+)</text>
        <dbReference type="Rhea" id="RHEA:53588"/>
        <dbReference type="ChEBI" id="CHEBI:15378"/>
        <dbReference type="ChEBI" id="CHEBI:57540"/>
        <dbReference type="ChEBI" id="CHEBI:57945"/>
        <dbReference type="ChEBI" id="CHEBI:133367"/>
        <dbReference type="ChEBI" id="CHEBI:137498"/>
    </reaction>
    <physiologicalReaction direction="left-to-right" evidence="19">
        <dbReference type="Rhea" id="RHEA:53589"/>
    </physiologicalReaction>
</comment>
<comment type="catalytic activity">
    <reaction evidence="12">
        <text>15-oxo-(5S,6R)-dihydroxy-(7E,9E,11Z)-eicosatrienoate + NADH + H(+) = (5S,6R,15S)-trihydroxy-(7E,9E,11Z)-eicosatrienoate + NAD(+)</text>
        <dbReference type="Rhea" id="RHEA:41596"/>
        <dbReference type="ChEBI" id="CHEBI:15378"/>
        <dbReference type="ChEBI" id="CHEBI:57540"/>
        <dbReference type="ChEBI" id="CHEBI:57945"/>
        <dbReference type="ChEBI" id="CHEBI:78325"/>
        <dbReference type="ChEBI" id="CHEBI:78329"/>
    </reaction>
    <physiologicalReaction direction="left-to-right" evidence="12">
        <dbReference type="Rhea" id="RHEA:41597"/>
    </physiologicalReaction>
</comment>
<comment type="function">
    <text evidence="8">Catalyzes the NAD-dependent dehydrogenation (oxidation) of a broad array of hydroxylated polyunsaturated fatty acids (mainly eicosanoids and docosanoids, including prostaglandins, lipoxins and resolvins), yielding their corresponding keto (oxo) metabolites. Decreases the levels of the pro-proliferative prostaglandins such as prostaglandin E2 (whose activity is increased in cancer because of an increase in the expression of cyclooxygenase 2) and generates oxo-fatty acid products that can profoundly influence cell function by abrogating pro-inflammatory cytokine expression. Converts resolvins E1, D1 and D2 to their oxo products, which represents a mode of resolvin inactivation. Resolvin E1 plays important roles during the resolution phase of acute inflammation, while resolvins D1 and D2 have a unique role in obesity-induced adipose inflammation.</text>
</comment>
<dbReference type="OrthoDB" id="37659at2759"/>
<dbReference type="PANTHER" id="PTHR44229">
    <property type="entry name" value="15-HYDROXYPROSTAGLANDIN DEHYDROGENASE [NAD(+)]"/>
    <property type="match status" value="1"/>
</dbReference>
<evidence type="ECO:0000256" key="20">
    <source>
        <dbReference type="ARBA" id="ARBA00049151"/>
    </source>
</evidence>
<comment type="catalytic activity">
    <reaction evidence="9">
        <text>prostaglandin E1 + NAD(+) = 15-oxoprostaglandin E1 + NADH + H(+)</text>
        <dbReference type="Rhea" id="RHEA:16477"/>
        <dbReference type="ChEBI" id="CHEBI:15378"/>
        <dbReference type="ChEBI" id="CHEBI:57397"/>
        <dbReference type="ChEBI" id="CHEBI:57401"/>
        <dbReference type="ChEBI" id="CHEBI:57540"/>
        <dbReference type="ChEBI" id="CHEBI:57945"/>
    </reaction>
    <physiologicalReaction direction="left-to-right" evidence="9">
        <dbReference type="Rhea" id="RHEA:16478"/>
    </physiologicalReaction>
</comment>
<evidence type="ECO:0000256" key="16">
    <source>
        <dbReference type="ARBA" id="ARBA00048535"/>
    </source>
</evidence>
<organism evidence="23 24">
    <name type="scientific">Crassostrea virginica</name>
    <name type="common">Eastern oyster</name>
    <dbReference type="NCBI Taxonomy" id="6565"/>
    <lineage>
        <taxon>Eukaryota</taxon>
        <taxon>Metazoa</taxon>
        <taxon>Spiralia</taxon>
        <taxon>Lophotrochozoa</taxon>
        <taxon>Mollusca</taxon>
        <taxon>Bivalvia</taxon>
        <taxon>Autobranchia</taxon>
        <taxon>Pteriomorphia</taxon>
        <taxon>Ostreida</taxon>
        <taxon>Ostreoidea</taxon>
        <taxon>Ostreidae</taxon>
        <taxon>Crassostrea</taxon>
    </lineage>
</organism>
<dbReference type="InterPro" id="IPR036291">
    <property type="entry name" value="NAD(P)-bd_dom_sf"/>
</dbReference>
<comment type="catalytic activity">
    <reaction evidence="17">
        <text>prostaglandin A1 + NAD(+) = 15-oxo-prostaglandin A1 + NADH + H(+)</text>
        <dbReference type="Rhea" id="RHEA:41263"/>
        <dbReference type="ChEBI" id="CHEBI:15378"/>
        <dbReference type="ChEBI" id="CHEBI:57398"/>
        <dbReference type="ChEBI" id="CHEBI:57540"/>
        <dbReference type="ChEBI" id="CHEBI:57945"/>
        <dbReference type="ChEBI" id="CHEBI:85072"/>
    </reaction>
    <physiologicalReaction direction="left-to-right" evidence="17">
        <dbReference type="Rhea" id="RHEA:41264"/>
    </physiologicalReaction>
</comment>
<evidence type="ECO:0000256" key="1">
    <source>
        <dbReference type="ARBA" id="ARBA00006484"/>
    </source>
</evidence>
<comment type="catalytic activity">
    <reaction evidence="18">
        <text>prostaglandin E2 + NAD(+) = 15-oxoprostaglandin E2 + NADH + H(+)</text>
        <dbReference type="Rhea" id="RHEA:11876"/>
        <dbReference type="ChEBI" id="CHEBI:15378"/>
        <dbReference type="ChEBI" id="CHEBI:57400"/>
        <dbReference type="ChEBI" id="CHEBI:57540"/>
        <dbReference type="ChEBI" id="CHEBI:57945"/>
        <dbReference type="ChEBI" id="CHEBI:606564"/>
        <dbReference type="EC" id="1.1.1.141"/>
    </reaction>
    <physiologicalReaction direction="left-to-right" evidence="18">
        <dbReference type="Rhea" id="RHEA:11877"/>
    </physiologicalReaction>
</comment>
<evidence type="ECO:0000256" key="22">
    <source>
        <dbReference type="RuleBase" id="RU000363"/>
    </source>
</evidence>
<comment type="catalytic activity">
    <reaction evidence="10">
        <text>resolvin D1 + NAD(+) = 8-oxoresolvin D1 + NADH + H(+)</text>
        <dbReference type="Rhea" id="RHEA:50124"/>
        <dbReference type="ChEBI" id="CHEBI:15378"/>
        <dbReference type="ChEBI" id="CHEBI:57540"/>
        <dbReference type="ChEBI" id="CHEBI:57945"/>
        <dbReference type="ChEBI" id="CHEBI:132079"/>
        <dbReference type="ChEBI" id="CHEBI:132080"/>
    </reaction>
    <physiologicalReaction direction="left-to-right" evidence="10">
        <dbReference type="Rhea" id="RHEA:50125"/>
    </physiologicalReaction>
</comment>
<dbReference type="EC" id="1.1.1.232" evidence="4"/>
<dbReference type="FunFam" id="3.40.50.720:FF:000149">
    <property type="entry name" value="15-hydroxyprostaglandin dehydrogenase [NAD(+)]"/>
    <property type="match status" value="1"/>
</dbReference>
<evidence type="ECO:0000256" key="4">
    <source>
        <dbReference type="ARBA" id="ARBA00039060"/>
    </source>
</evidence>
<evidence type="ECO:0000256" key="2">
    <source>
        <dbReference type="ARBA" id="ARBA00023002"/>
    </source>
</evidence>
<accession>A0A8B8DQ06</accession>
<evidence type="ECO:0000256" key="10">
    <source>
        <dbReference type="ARBA" id="ARBA00047672"/>
    </source>
</evidence>
<evidence type="ECO:0000256" key="21">
    <source>
        <dbReference type="ARBA" id="ARBA00049188"/>
    </source>
</evidence>
<evidence type="ECO:0000313" key="24">
    <source>
        <dbReference type="RefSeq" id="XP_022329778.1"/>
    </source>
</evidence>
<comment type="catalytic activity">
    <reaction evidence="16">
        <text>lipoxin A4 + NAD(+) = 15-oxo-(5S,6R)-dihydroxy-(7E,9E,11Z,13E)-eicosatetraenoate + NADH + H(+)</text>
        <dbReference type="Rhea" id="RHEA:41572"/>
        <dbReference type="ChEBI" id="CHEBI:15378"/>
        <dbReference type="ChEBI" id="CHEBI:57540"/>
        <dbReference type="ChEBI" id="CHEBI:57945"/>
        <dbReference type="ChEBI" id="CHEBI:67026"/>
        <dbReference type="ChEBI" id="CHEBI:78311"/>
    </reaction>
    <physiologicalReaction direction="left-to-right" evidence="16">
        <dbReference type="Rhea" id="RHEA:41573"/>
    </physiologicalReaction>
</comment>
<keyword evidence="2" id="KW-0560">Oxidoreductase</keyword>
<comment type="similarity">
    <text evidence="1 22">Belongs to the short-chain dehydrogenases/reductases (SDR) family.</text>
</comment>
<comment type="catalytic activity">
    <reaction evidence="15">
        <text>resolvin D2 + NAD(+) = 7-oxoresolvin D2 + NADH + H(+)</text>
        <dbReference type="Rhea" id="RHEA:53584"/>
        <dbReference type="ChEBI" id="CHEBI:15378"/>
        <dbReference type="ChEBI" id="CHEBI:57540"/>
        <dbReference type="ChEBI" id="CHEBI:57945"/>
        <dbReference type="ChEBI" id="CHEBI:133367"/>
        <dbReference type="ChEBI" id="CHEBI:137497"/>
    </reaction>
    <physiologicalReaction direction="left-to-right" evidence="15">
        <dbReference type="Rhea" id="RHEA:53585"/>
    </physiologicalReaction>
</comment>
<dbReference type="AlphaFoldDB" id="A0A8B8DQ06"/>
<evidence type="ECO:0000256" key="9">
    <source>
        <dbReference type="ARBA" id="ARBA00047325"/>
    </source>
</evidence>
<dbReference type="RefSeq" id="XP_022329778.1">
    <property type="nucleotide sequence ID" value="XM_022474070.1"/>
</dbReference>
<dbReference type="GO" id="GO:0016404">
    <property type="term" value="F:15-hydroxyprostaglandin dehydrogenase (NAD+) activity"/>
    <property type="evidence" value="ECO:0007669"/>
    <property type="project" value="UniProtKB-EC"/>
</dbReference>
<dbReference type="GO" id="GO:0005737">
    <property type="term" value="C:cytoplasm"/>
    <property type="evidence" value="ECO:0007669"/>
    <property type="project" value="TreeGrafter"/>
</dbReference>
<dbReference type="PANTHER" id="PTHR44229:SF4">
    <property type="entry name" value="15-HYDROXYPROSTAGLANDIN DEHYDROGENASE [NAD(+)]"/>
    <property type="match status" value="1"/>
</dbReference>
<evidence type="ECO:0000256" key="14">
    <source>
        <dbReference type="ARBA" id="ARBA00048170"/>
    </source>
</evidence>
<evidence type="ECO:0000256" key="15">
    <source>
        <dbReference type="ARBA" id="ARBA00048393"/>
    </source>
</evidence>
<dbReference type="Gene3D" id="3.40.50.720">
    <property type="entry name" value="NAD(P)-binding Rossmann-like Domain"/>
    <property type="match status" value="1"/>
</dbReference>
<evidence type="ECO:0000256" key="3">
    <source>
        <dbReference type="ARBA" id="ARBA00038968"/>
    </source>
</evidence>
<protein>
    <recommendedName>
        <fullName evidence="5">15-hydroxyprostaglandin dehydrogenase [NAD(+)]</fullName>
        <ecNumber evidence="3">1.1.1.141</ecNumber>
        <ecNumber evidence="4">1.1.1.232</ecNumber>
    </recommendedName>
    <alternativeName>
        <fullName evidence="7">Eicosanoid/docosanoid dehydrogenase [NAD(+)]</fullName>
    </alternativeName>
    <alternativeName>
        <fullName evidence="6">Prostaglandin dehydrogenase 1</fullName>
    </alternativeName>
</protein>
<dbReference type="Proteomes" id="UP000694844">
    <property type="component" value="Chromosome 4"/>
</dbReference>
<dbReference type="GO" id="GO:0047034">
    <property type="term" value="F:15-hydroxyicosatetraenoate dehydrogenase activity"/>
    <property type="evidence" value="ECO:0007669"/>
    <property type="project" value="UniProtKB-EC"/>
</dbReference>
<evidence type="ECO:0000256" key="13">
    <source>
        <dbReference type="ARBA" id="ARBA00048144"/>
    </source>
</evidence>
<dbReference type="EC" id="1.1.1.141" evidence="3"/>
<name>A0A8B8DQ06_CRAVI</name>
<dbReference type="InterPro" id="IPR020904">
    <property type="entry name" value="Sc_DH/Rdtase_CS"/>
</dbReference>
<evidence type="ECO:0000313" key="23">
    <source>
        <dbReference type="Proteomes" id="UP000694844"/>
    </source>
</evidence>
<evidence type="ECO:0000256" key="17">
    <source>
        <dbReference type="ARBA" id="ARBA00048611"/>
    </source>
</evidence>
<evidence type="ECO:0000256" key="6">
    <source>
        <dbReference type="ARBA" id="ARBA00041812"/>
    </source>
</evidence>
<dbReference type="InterPro" id="IPR002347">
    <property type="entry name" value="SDR_fam"/>
</dbReference>
<dbReference type="PRINTS" id="PR00081">
    <property type="entry name" value="GDHRDH"/>
</dbReference>
<evidence type="ECO:0000256" key="18">
    <source>
        <dbReference type="ARBA" id="ARBA00048739"/>
    </source>
</evidence>
<dbReference type="SUPFAM" id="SSF51735">
    <property type="entry name" value="NAD(P)-binding Rossmann-fold domains"/>
    <property type="match status" value="1"/>
</dbReference>
<keyword evidence="23" id="KW-1185">Reference proteome</keyword>
<dbReference type="Pfam" id="PF00106">
    <property type="entry name" value="adh_short"/>
    <property type="match status" value="1"/>
</dbReference>
<evidence type="ECO:0000256" key="19">
    <source>
        <dbReference type="ARBA" id="ARBA00048921"/>
    </source>
</evidence>
<dbReference type="PROSITE" id="PS00061">
    <property type="entry name" value="ADH_SHORT"/>
    <property type="match status" value="1"/>
</dbReference>
<comment type="catalytic activity">
    <reaction evidence="21">
        <text>resolvin E1 + NAD(+) = 18-oxo-resolvin E1 + NADH + H(+)</text>
        <dbReference type="Rhea" id="RHEA:49244"/>
        <dbReference type="ChEBI" id="CHEBI:15378"/>
        <dbReference type="ChEBI" id="CHEBI:57540"/>
        <dbReference type="ChEBI" id="CHEBI:57945"/>
        <dbReference type="ChEBI" id="CHEBI:91000"/>
        <dbReference type="ChEBI" id="CHEBI:91001"/>
    </reaction>
    <physiologicalReaction direction="left-to-right" evidence="21">
        <dbReference type="Rhea" id="RHEA:49245"/>
    </physiologicalReaction>
</comment>
<evidence type="ECO:0000256" key="7">
    <source>
        <dbReference type="ARBA" id="ARBA00042026"/>
    </source>
</evidence>
<evidence type="ECO:0000256" key="11">
    <source>
        <dbReference type="ARBA" id="ARBA00048008"/>
    </source>
</evidence>
<evidence type="ECO:0000256" key="8">
    <source>
        <dbReference type="ARBA" id="ARBA00045705"/>
    </source>
</evidence>
<comment type="catalytic activity">
    <reaction evidence="11">
        <text>14-hydroxy-(4Z,7Z,10Z,12E,16Z,19Z)-docosahexaenoate + NAD(+) = 14-oxo-(4Z,7Z,10Z,12E,16Z,19Z)-docosahexaenoate + NADH + H(+)</text>
        <dbReference type="Rhea" id="RHEA:48952"/>
        <dbReference type="ChEBI" id="CHEBI:15378"/>
        <dbReference type="ChEBI" id="CHEBI:57540"/>
        <dbReference type="ChEBI" id="CHEBI:57945"/>
        <dbReference type="ChEBI" id="CHEBI:90866"/>
        <dbReference type="ChEBI" id="CHEBI:90867"/>
    </reaction>
    <physiologicalReaction direction="left-to-right" evidence="11">
        <dbReference type="Rhea" id="RHEA:48953"/>
    </physiologicalReaction>
</comment>
<dbReference type="GeneID" id="111128459"/>
<evidence type="ECO:0000256" key="5">
    <source>
        <dbReference type="ARBA" id="ARBA00040276"/>
    </source>
</evidence>
<sequence>MRTPIPIINMAMFTGKTALITGAAQGLGKAFATELLKRGCKVCAADINENTLQRTVTEWKNQYGDGFVIASRCDVTKGKELEETFKQTKSTFSHIDIVVNNAGIVNENNWEKCLNINLTAVIRGSQLGLEYMRKDRGGQGGVIVNVSSMAGIYPVAFGPVYAASKHGVIGFTRSMGLHPEVKKNGVRFVCFCPAFTDTDILKSQPISTIDKELYQQSLNELGIMRVSQVSEAFLKLLADQDNSGSALVVNKFGTKYWNLPGAKM</sequence>
<evidence type="ECO:0000256" key="12">
    <source>
        <dbReference type="ARBA" id="ARBA00048140"/>
    </source>
</evidence>
<gene>
    <name evidence="24" type="primary">LOC111128459</name>
</gene>
<comment type="catalytic activity">
    <reaction evidence="14">
        <text>resolvin D1 + NAD(+) = 17-oxoresolvin D1 + NADH + H(+)</text>
        <dbReference type="Rhea" id="RHEA:50128"/>
        <dbReference type="ChEBI" id="CHEBI:15378"/>
        <dbReference type="ChEBI" id="CHEBI:57540"/>
        <dbReference type="ChEBI" id="CHEBI:57945"/>
        <dbReference type="ChEBI" id="CHEBI:132079"/>
        <dbReference type="ChEBI" id="CHEBI:132081"/>
    </reaction>
    <physiologicalReaction direction="left-to-right" evidence="14">
        <dbReference type="Rhea" id="RHEA:50129"/>
    </physiologicalReaction>
</comment>
<dbReference type="PRINTS" id="PR00080">
    <property type="entry name" value="SDRFAMILY"/>
</dbReference>
<proteinExistence type="inferred from homology"/>
<reference evidence="24" key="1">
    <citation type="submission" date="2025-08" db="UniProtKB">
        <authorList>
            <consortium name="RefSeq"/>
        </authorList>
    </citation>
    <scope>IDENTIFICATION</scope>
    <source>
        <tissue evidence="24">Whole sample</tissue>
    </source>
</reference>
<dbReference type="CDD" id="cd05323">
    <property type="entry name" value="ADH_SDR_c_like"/>
    <property type="match status" value="1"/>
</dbReference>
<dbReference type="KEGG" id="cvn:111128459"/>
<comment type="catalytic activity">
    <reaction evidence="13">
        <text>(11R)-hydroxy-(5Z,8Z,12E,14Z)-eicosatetraenoate + NAD(+) = 11-oxo-(5Z,8Z,12E,14Z)-eicosatetraenoate + NADH + H(+)</text>
        <dbReference type="Rhea" id="RHEA:48640"/>
        <dbReference type="ChEBI" id="CHEBI:15378"/>
        <dbReference type="ChEBI" id="CHEBI:57540"/>
        <dbReference type="ChEBI" id="CHEBI:57945"/>
        <dbReference type="ChEBI" id="CHEBI:78836"/>
        <dbReference type="ChEBI" id="CHEBI:90697"/>
    </reaction>
    <physiologicalReaction direction="left-to-right" evidence="13">
        <dbReference type="Rhea" id="RHEA:48641"/>
    </physiologicalReaction>
</comment>
<comment type="catalytic activity">
    <reaction evidence="20">
        <text>(15S)-hydroxy-(5Z,8Z,11Z,13E)-eicosatetraenoate + NAD(+) = 15-oxo-(5Z,8Z,11Z,13E)-eicosatetraenoate + NADH + H(+)</text>
        <dbReference type="Rhea" id="RHEA:23260"/>
        <dbReference type="ChEBI" id="CHEBI:15378"/>
        <dbReference type="ChEBI" id="CHEBI:57409"/>
        <dbReference type="ChEBI" id="CHEBI:57410"/>
        <dbReference type="ChEBI" id="CHEBI:57540"/>
        <dbReference type="ChEBI" id="CHEBI:57945"/>
        <dbReference type="EC" id="1.1.1.232"/>
    </reaction>
    <physiologicalReaction direction="left-to-right" evidence="20">
        <dbReference type="Rhea" id="RHEA:23261"/>
    </physiologicalReaction>
</comment>